<dbReference type="RefSeq" id="XP_028861768.1">
    <property type="nucleotide sequence ID" value="XM_029005150.1"/>
</dbReference>
<dbReference type="SUPFAM" id="SSF54637">
    <property type="entry name" value="Thioesterase/thiol ester dehydrase-isomerase"/>
    <property type="match status" value="1"/>
</dbReference>
<dbReference type="OMA" id="NYVVRHI"/>
<evidence type="ECO:0000313" key="3">
    <source>
        <dbReference type="Proteomes" id="UP000219813"/>
    </source>
</evidence>
<feature type="chain" id="PRO_5008919183" evidence="1">
    <location>
        <begin position="24"/>
        <end position="235"/>
    </location>
</feature>
<organism evidence="2 3">
    <name type="scientific">Plasmodium malariae</name>
    <dbReference type="NCBI Taxonomy" id="5858"/>
    <lineage>
        <taxon>Eukaryota</taxon>
        <taxon>Sar</taxon>
        <taxon>Alveolata</taxon>
        <taxon>Apicomplexa</taxon>
        <taxon>Aconoidasida</taxon>
        <taxon>Haemosporida</taxon>
        <taxon>Plasmodiidae</taxon>
        <taxon>Plasmodium</taxon>
        <taxon>Plasmodium (Plasmodium)</taxon>
    </lineage>
</organism>
<dbReference type="InterPro" id="IPR029069">
    <property type="entry name" value="HotDog_dom_sf"/>
</dbReference>
<keyword evidence="1" id="KW-0732">Signal</keyword>
<dbReference type="VEuPathDB" id="PlasmoDB:PmUG01_09044600"/>
<dbReference type="GeneID" id="39868974"/>
<dbReference type="Proteomes" id="UP000219813">
    <property type="component" value="Chromosome 9"/>
</dbReference>
<dbReference type="Gene3D" id="3.10.129.10">
    <property type="entry name" value="Hotdog Thioesterase"/>
    <property type="match status" value="1"/>
</dbReference>
<dbReference type="EMBL" id="LT594630">
    <property type="protein sequence ID" value="SCN12871.1"/>
    <property type="molecule type" value="Genomic_DNA"/>
</dbReference>
<protein>
    <submittedName>
        <fullName evidence="2">Uncharacterized protein</fullName>
    </submittedName>
</protein>
<accession>A0A1D3PCK7</accession>
<dbReference type="AlphaFoldDB" id="A0A1D3PCK7"/>
<feature type="signal peptide" evidence="1">
    <location>
        <begin position="1"/>
        <end position="23"/>
    </location>
</feature>
<dbReference type="OrthoDB" id="386127at2759"/>
<sequence>MKTLAILLLTQILLCIYKGIVKARNIKVKLHGNIYTILYETKKVEFSELDILKIMFHSNHIKHCGNSLICYILKLSSKQVTHMDFVVRHIDITFDKTLTYDNRYKIIGAVTNYGYTSYRVTLFGVSADNDKNEEDKEMQYLLRDNTRTEKNKRKEKNIEYLLQEYEENSSDIIDLNDEKLQEIAQKKKCINYFSVHYILVKINEKGEKVPIDDNFKNENKAMDVQHLKDVINIFC</sequence>
<evidence type="ECO:0000256" key="1">
    <source>
        <dbReference type="SAM" id="SignalP"/>
    </source>
</evidence>
<dbReference type="KEGG" id="pmal:PMUG01_09044600"/>
<keyword evidence="3" id="KW-1185">Reference proteome</keyword>
<name>A0A1D3PCK7_PLAMA</name>
<gene>
    <name evidence="2" type="primary">PmUG01_09044600</name>
    <name evidence="2" type="ORF">PMUG01_09044600</name>
</gene>
<reference evidence="2 3" key="1">
    <citation type="submission" date="2016-06" db="EMBL/GenBank/DDBJ databases">
        <authorList>
            <consortium name="Pathogen Informatics"/>
        </authorList>
    </citation>
    <scope>NUCLEOTIDE SEQUENCE [LARGE SCALE GENOMIC DNA]</scope>
</reference>
<evidence type="ECO:0000313" key="2">
    <source>
        <dbReference type="EMBL" id="SCN12871.1"/>
    </source>
</evidence>
<proteinExistence type="predicted"/>